<reference evidence="2" key="1">
    <citation type="submission" date="2018-11" db="EMBL/GenBank/DDBJ databases">
        <title>Myxobolus squamalis genome and transcriptome.</title>
        <authorList>
            <person name="Yahalomi D."/>
            <person name="Atkinson S.D."/>
            <person name="Neuhof M."/>
            <person name="Chang E.S."/>
            <person name="Philippe H."/>
            <person name="Cartwright P."/>
            <person name="Bartholomew J.L."/>
            <person name="Huchon D."/>
        </authorList>
    </citation>
    <scope>NUCLEOTIDE SEQUENCE</scope>
    <source>
        <strain evidence="2">71B08</strain>
        <tissue evidence="2">Whole</tissue>
    </source>
</reference>
<dbReference type="SUPFAM" id="SSF54495">
    <property type="entry name" value="UBC-like"/>
    <property type="match status" value="1"/>
</dbReference>
<dbReference type="InterPro" id="IPR016135">
    <property type="entry name" value="UBQ-conjugating_enzyme/RWD"/>
</dbReference>
<evidence type="ECO:0000259" key="1">
    <source>
        <dbReference type="PROSITE" id="PS50127"/>
    </source>
</evidence>
<name>A0A6B2G1S6_MYXSQ</name>
<dbReference type="Gene3D" id="3.10.110.10">
    <property type="entry name" value="Ubiquitin Conjugating Enzyme"/>
    <property type="match status" value="1"/>
</dbReference>
<dbReference type="Pfam" id="PF00179">
    <property type="entry name" value="UQ_con"/>
    <property type="match status" value="1"/>
</dbReference>
<dbReference type="InterPro" id="IPR050113">
    <property type="entry name" value="Ub_conjugating_enzyme"/>
</dbReference>
<accession>A0A6B2G1S6</accession>
<dbReference type="PROSITE" id="PS50127">
    <property type="entry name" value="UBC_2"/>
    <property type="match status" value="1"/>
</dbReference>
<sequence length="117" mass="13360">MFFFNNVNSGPSGSFYENGFFIADLSFPQTYPMDPPKMKFTTKIIHPNSISLVVNPAVYKNGSVCISILHVSGDDPFGYEDRLERWSPVISIEKILICILNMLCGYSLKFTFRTKFR</sequence>
<dbReference type="SMART" id="SM00212">
    <property type="entry name" value="UBCc"/>
    <property type="match status" value="1"/>
</dbReference>
<protein>
    <submittedName>
        <fullName evidence="2">Ubiquitin-conjugating enzyme E2 15 (Trinotate prediction)</fullName>
    </submittedName>
</protein>
<organism evidence="2">
    <name type="scientific">Myxobolus squamalis</name>
    <name type="common">Myxosporean</name>
    <dbReference type="NCBI Taxonomy" id="59785"/>
    <lineage>
        <taxon>Eukaryota</taxon>
        <taxon>Metazoa</taxon>
        <taxon>Cnidaria</taxon>
        <taxon>Myxozoa</taxon>
        <taxon>Myxosporea</taxon>
        <taxon>Bivalvulida</taxon>
        <taxon>Platysporina</taxon>
        <taxon>Myxobolidae</taxon>
        <taxon>Myxobolus</taxon>
    </lineage>
</organism>
<feature type="domain" description="UBC core" evidence="1">
    <location>
        <begin position="1"/>
        <end position="117"/>
    </location>
</feature>
<dbReference type="PANTHER" id="PTHR24067">
    <property type="entry name" value="UBIQUITIN-CONJUGATING ENZYME E2"/>
    <property type="match status" value="1"/>
</dbReference>
<evidence type="ECO:0000313" key="2">
    <source>
        <dbReference type="EMBL" id="NDJ97472.1"/>
    </source>
</evidence>
<proteinExistence type="predicted"/>
<dbReference type="EMBL" id="GHBR01002918">
    <property type="protein sequence ID" value="NDJ97472.1"/>
    <property type="molecule type" value="Transcribed_RNA"/>
</dbReference>
<dbReference type="AlphaFoldDB" id="A0A6B2G1S6"/>
<dbReference type="InterPro" id="IPR000608">
    <property type="entry name" value="UBC"/>
</dbReference>